<dbReference type="NCBIfam" id="TIGR00563">
    <property type="entry name" value="rsmB"/>
    <property type="match status" value="1"/>
</dbReference>
<dbReference type="OrthoDB" id="9810297at2"/>
<dbReference type="PANTHER" id="PTHR22807:SF53">
    <property type="entry name" value="RIBOSOMAL RNA SMALL SUBUNIT METHYLTRANSFERASE B-RELATED"/>
    <property type="match status" value="1"/>
</dbReference>
<proteinExistence type="inferred from homology"/>
<keyword evidence="4" id="KW-0963">Cytoplasm</keyword>
<evidence type="ECO:0000256" key="13">
    <source>
        <dbReference type="PROSITE-ProRule" id="PRU01023"/>
    </source>
</evidence>
<evidence type="ECO:0000256" key="6">
    <source>
        <dbReference type="ARBA" id="ARBA00022603"/>
    </source>
</evidence>
<keyword evidence="8 13" id="KW-0949">S-adenosyl-L-methionine</keyword>
<dbReference type="InterPro" id="IPR035926">
    <property type="entry name" value="NusB-like_sf"/>
</dbReference>
<name>A0A179CKX3_9LACO</name>
<dbReference type="GO" id="GO:0008649">
    <property type="term" value="F:rRNA methyltransferase activity"/>
    <property type="evidence" value="ECO:0007669"/>
    <property type="project" value="InterPro"/>
</dbReference>
<dbReference type="InterPro" id="IPR001678">
    <property type="entry name" value="MeTrfase_RsmB-F_NOP2_dom"/>
</dbReference>
<evidence type="ECO:0000256" key="4">
    <source>
        <dbReference type="ARBA" id="ARBA00022490"/>
    </source>
</evidence>
<keyword evidence="6 13" id="KW-0489">Methyltransferase</keyword>
<feature type="binding site" evidence="13">
    <location>
        <position position="313"/>
    </location>
    <ligand>
        <name>S-adenosyl-L-methionine</name>
        <dbReference type="ChEBI" id="CHEBI:59789"/>
    </ligand>
</feature>
<dbReference type="EC" id="2.1.1.176" evidence="3"/>
<dbReference type="GO" id="GO:0006355">
    <property type="term" value="P:regulation of DNA-templated transcription"/>
    <property type="evidence" value="ECO:0007669"/>
    <property type="project" value="InterPro"/>
</dbReference>
<evidence type="ECO:0000256" key="5">
    <source>
        <dbReference type="ARBA" id="ARBA00022552"/>
    </source>
</evidence>
<evidence type="ECO:0000256" key="2">
    <source>
        <dbReference type="ARBA" id="ARBA00004496"/>
    </source>
</evidence>
<keyword evidence="9 13" id="KW-0694">RNA-binding</keyword>
<dbReference type="RefSeq" id="WP_064207695.1">
    <property type="nucleotide sequence ID" value="NZ_LVKC01000058.1"/>
</dbReference>
<evidence type="ECO:0000259" key="14">
    <source>
        <dbReference type="PROSITE" id="PS51686"/>
    </source>
</evidence>
<evidence type="ECO:0000256" key="8">
    <source>
        <dbReference type="ARBA" id="ARBA00022691"/>
    </source>
</evidence>
<accession>A0A179CKX3</accession>
<organism evidence="15 16">
    <name type="scientific">Ligilactobacillus aviarius</name>
    <dbReference type="NCBI Taxonomy" id="1606"/>
    <lineage>
        <taxon>Bacteria</taxon>
        <taxon>Bacillati</taxon>
        <taxon>Bacillota</taxon>
        <taxon>Bacilli</taxon>
        <taxon>Lactobacillales</taxon>
        <taxon>Lactobacillaceae</taxon>
        <taxon>Ligilactobacillus</taxon>
    </lineage>
</organism>
<comment type="catalytic activity">
    <reaction evidence="12">
        <text>cytidine(967) in 16S rRNA + S-adenosyl-L-methionine = 5-methylcytidine(967) in 16S rRNA + S-adenosyl-L-homocysteine + H(+)</text>
        <dbReference type="Rhea" id="RHEA:42748"/>
        <dbReference type="Rhea" id="RHEA-COMP:10219"/>
        <dbReference type="Rhea" id="RHEA-COMP:10220"/>
        <dbReference type="ChEBI" id="CHEBI:15378"/>
        <dbReference type="ChEBI" id="CHEBI:57856"/>
        <dbReference type="ChEBI" id="CHEBI:59789"/>
        <dbReference type="ChEBI" id="CHEBI:74483"/>
        <dbReference type="ChEBI" id="CHEBI:82748"/>
        <dbReference type="EC" id="2.1.1.176"/>
    </reaction>
</comment>
<dbReference type="InterPro" id="IPR029063">
    <property type="entry name" value="SAM-dependent_MTases_sf"/>
</dbReference>
<feature type="binding site" evidence="13">
    <location>
        <position position="285"/>
    </location>
    <ligand>
        <name>S-adenosyl-L-methionine</name>
        <dbReference type="ChEBI" id="CHEBI:59789"/>
    </ligand>
</feature>
<feature type="active site" description="Nucleophile" evidence="13">
    <location>
        <position position="384"/>
    </location>
</feature>
<feature type="binding site" evidence="13">
    <location>
        <begin position="261"/>
        <end position="267"/>
    </location>
    <ligand>
        <name>S-adenosyl-L-methionine</name>
        <dbReference type="ChEBI" id="CHEBI:59789"/>
    </ligand>
</feature>
<comment type="function">
    <text evidence="1">Specifically methylates the cytosine at position 967 (m5C967) of 16S rRNA.</text>
</comment>
<dbReference type="PANTHER" id="PTHR22807">
    <property type="entry name" value="NOP2 YEAST -RELATED NOL1/NOP2/FMU SUN DOMAIN-CONTAINING"/>
    <property type="match status" value="1"/>
</dbReference>
<dbReference type="Gene3D" id="3.30.70.1170">
    <property type="entry name" value="Sun protein, domain 3"/>
    <property type="match status" value="1"/>
</dbReference>
<evidence type="ECO:0000313" key="16">
    <source>
        <dbReference type="Proteomes" id="UP000078520"/>
    </source>
</evidence>
<dbReference type="InterPro" id="IPR054728">
    <property type="entry name" value="RsmB-like_ferredoxin"/>
</dbReference>
<dbReference type="AlphaFoldDB" id="A0A179CKX3"/>
<evidence type="ECO:0000256" key="12">
    <source>
        <dbReference type="ARBA" id="ARBA00047283"/>
    </source>
</evidence>
<dbReference type="FunFam" id="1.10.940.10:FF:000006">
    <property type="entry name" value="16S rRNA (Cytosine(967)-C(5))-methyltransferase RsmB"/>
    <property type="match status" value="1"/>
</dbReference>
<comment type="caution">
    <text evidence="15">The sequence shown here is derived from an EMBL/GenBank/DDBJ whole genome shotgun (WGS) entry which is preliminary data.</text>
</comment>
<dbReference type="InterPro" id="IPR004573">
    <property type="entry name" value="rRNA_ssu_MeTfrase_B"/>
</dbReference>
<keyword evidence="7 13" id="KW-0808">Transferase</keyword>
<evidence type="ECO:0000256" key="3">
    <source>
        <dbReference type="ARBA" id="ARBA00012140"/>
    </source>
</evidence>
<comment type="subcellular location">
    <subcellularLocation>
        <location evidence="2">Cytoplasm</location>
    </subcellularLocation>
</comment>
<evidence type="ECO:0000256" key="11">
    <source>
        <dbReference type="ARBA" id="ARBA00031088"/>
    </source>
</evidence>
<dbReference type="PRINTS" id="PR02008">
    <property type="entry name" value="RCMTFAMILY"/>
</dbReference>
<evidence type="ECO:0000256" key="9">
    <source>
        <dbReference type="ARBA" id="ARBA00022884"/>
    </source>
</evidence>
<evidence type="ECO:0000313" key="15">
    <source>
        <dbReference type="EMBL" id="OAQ08666.1"/>
    </source>
</evidence>
<dbReference type="PROSITE" id="PS51686">
    <property type="entry name" value="SAM_MT_RSMB_NOP"/>
    <property type="match status" value="1"/>
</dbReference>
<sequence length="445" mass="49539">MKKTIKQTPRFLALDLLLRIRKHRTYSNIALNDVIRQHQLSRADANLLTTLVYGCLQHRLTLEYWLEPFIKNKKKVDPWVWELLLLAIYQMQYLDKVPDHAIFNETIEIAKVKGHAGTRKFVTGVLHAIKRNGLRNFDDLTAAQRLSIEESIPQWIIEQLISKVGLEKTAQIARAVNQTPHDSLRVNPGKVKSAELQAQLKKEGITTSPSEIAADGLVAQKGFLAGTAEFKQGDFIIQDESAMLAVESMDVQPGQSVLDACAAPGGKTTQIATALAGQGAVVALDIHQHKLKLIQRNAERLGVENVVDSQLLDARQAGKLGNARFDQILVDAPCSGIGLMRRKPEVRYEKTLQDSQQLAQIQLQILDAVAPTLKSQGKLTYSTCTILPSENQTVVDQFLKQHPDFEQVKTQTKKNVKDQRSALGLTIYPDDFGSDGFFIATLVKK</sequence>
<dbReference type="Pfam" id="PF01029">
    <property type="entry name" value="NusB"/>
    <property type="match status" value="1"/>
</dbReference>
<dbReference type="InterPro" id="IPR049560">
    <property type="entry name" value="MeTrfase_RsmB-F_NOP2_cat"/>
</dbReference>
<comment type="similarity">
    <text evidence="13">Belongs to the class I-like SAM-binding methyltransferase superfamily. RsmB/NOP family.</text>
</comment>
<reference evidence="16" key="1">
    <citation type="submission" date="2016-03" db="EMBL/GenBank/DDBJ databases">
        <authorList>
            <person name="Johnson T.J."/>
            <person name="Youmans B."/>
            <person name="Case K."/>
            <person name="Noll S."/>
        </authorList>
    </citation>
    <scope>NUCLEOTIDE SEQUENCE [LARGE SCALE GENOMIC DNA]</scope>
    <source>
        <strain evidence="16">UMNLAv8</strain>
    </source>
</reference>
<feature type="binding site" evidence="13">
    <location>
        <position position="331"/>
    </location>
    <ligand>
        <name>S-adenosyl-L-methionine</name>
        <dbReference type="ChEBI" id="CHEBI:59789"/>
    </ligand>
</feature>
<dbReference type="GO" id="GO:0005737">
    <property type="term" value="C:cytoplasm"/>
    <property type="evidence" value="ECO:0007669"/>
    <property type="project" value="UniProtKB-SubCell"/>
</dbReference>
<dbReference type="GO" id="GO:0003723">
    <property type="term" value="F:RNA binding"/>
    <property type="evidence" value="ECO:0007669"/>
    <property type="project" value="UniProtKB-UniRule"/>
</dbReference>
<dbReference type="Pfam" id="PF01189">
    <property type="entry name" value="Methyltr_RsmB-F"/>
    <property type="match status" value="1"/>
</dbReference>
<dbReference type="Gene3D" id="1.10.940.10">
    <property type="entry name" value="NusB-like"/>
    <property type="match status" value="1"/>
</dbReference>
<dbReference type="InterPro" id="IPR023267">
    <property type="entry name" value="RCMT"/>
</dbReference>
<evidence type="ECO:0000256" key="7">
    <source>
        <dbReference type="ARBA" id="ARBA00022679"/>
    </source>
</evidence>
<dbReference type="CDD" id="cd02440">
    <property type="entry name" value="AdoMet_MTases"/>
    <property type="match status" value="1"/>
</dbReference>
<gene>
    <name evidence="15" type="ORF">A3O14_03020</name>
</gene>
<dbReference type="Pfam" id="PF22458">
    <property type="entry name" value="RsmF-B_ferredox"/>
    <property type="match status" value="1"/>
</dbReference>
<feature type="domain" description="SAM-dependent MTase RsmB/NOP-type" evidence="14">
    <location>
        <begin position="172"/>
        <end position="445"/>
    </location>
</feature>
<dbReference type="SUPFAM" id="SSF48013">
    <property type="entry name" value="NusB-like"/>
    <property type="match status" value="1"/>
</dbReference>
<dbReference type="Proteomes" id="UP000078520">
    <property type="component" value="Unassembled WGS sequence"/>
</dbReference>
<keyword evidence="5" id="KW-0698">rRNA processing</keyword>
<dbReference type="FunFam" id="3.40.50.150:FF:000022">
    <property type="entry name" value="Ribosomal RNA small subunit methyltransferase B"/>
    <property type="match status" value="1"/>
</dbReference>
<evidence type="ECO:0000256" key="10">
    <source>
        <dbReference type="ARBA" id="ARBA00030399"/>
    </source>
</evidence>
<dbReference type="EMBL" id="LVKI01000008">
    <property type="protein sequence ID" value="OAQ08666.1"/>
    <property type="molecule type" value="Genomic_DNA"/>
</dbReference>
<dbReference type="Gene3D" id="3.40.50.150">
    <property type="entry name" value="Vaccinia Virus protein VP39"/>
    <property type="match status" value="1"/>
</dbReference>
<dbReference type="InterPro" id="IPR006027">
    <property type="entry name" value="NusB_RsmB_TIM44"/>
</dbReference>
<protein>
    <recommendedName>
        <fullName evidence="3">16S rRNA (cytosine(967)-C(5))-methyltransferase</fullName>
        <ecNumber evidence="3">2.1.1.176</ecNumber>
    </recommendedName>
    <alternativeName>
        <fullName evidence="10">16S rRNA m5C967 methyltransferase</fullName>
    </alternativeName>
    <alternativeName>
        <fullName evidence="11">rRNA (cytosine-C(5)-)-methyltransferase RsmB</fullName>
    </alternativeName>
</protein>
<dbReference type="SUPFAM" id="SSF53335">
    <property type="entry name" value="S-adenosyl-L-methionine-dependent methyltransferases"/>
    <property type="match status" value="1"/>
</dbReference>
<evidence type="ECO:0000256" key="1">
    <source>
        <dbReference type="ARBA" id="ARBA00002724"/>
    </source>
</evidence>
<dbReference type="NCBIfam" id="NF011494">
    <property type="entry name" value="PRK14902.1"/>
    <property type="match status" value="1"/>
</dbReference>